<organism evidence="4 5">
    <name type="scientific">Polycladospora coralii</name>
    <dbReference type="NCBI Taxonomy" id="2771432"/>
    <lineage>
        <taxon>Bacteria</taxon>
        <taxon>Bacillati</taxon>
        <taxon>Bacillota</taxon>
        <taxon>Bacilli</taxon>
        <taxon>Bacillales</taxon>
        <taxon>Thermoactinomycetaceae</taxon>
        <taxon>Polycladospora</taxon>
    </lineage>
</organism>
<dbReference type="Proteomes" id="UP000661691">
    <property type="component" value="Unassembled WGS sequence"/>
</dbReference>
<proteinExistence type="predicted"/>
<dbReference type="GO" id="GO:0005524">
    <property type="term" value="F:ATP binding"/>
    <property type="evidence" value="ECO:0007669"/>
    <property type="project" value="UniProtKB-KW"/>
</dbReference>
<evidence type="ECO:0000313" key="4">
    <source>
        <dbReference type="EMBL" id="MBD1373806.1"/>
    </source>
</evidence>
<keyword evidence="2" id="KW-0067">ATP-binding</keyword>
<dbReference type="AlphaFoldDB" id="A0A926NBE9"/>
<dbReference type="SUPFAM" id="SSF56801">
    <property type="entry name" value="Acetyl-CoA synthetase-like"/>
    <property type="match status" value="1"/>
</dbReference>
<dbReference type="Gene3D" id="3.40.50.12780">
    <property type="entry name" value="N-terminal domain of ligase-like"/>
    <property type="match status" value="1"/>
</dbReference>
<evidence type="ECO:0000259" key="3">
    <source>
        <dbReference type="Pfam" id="PF00501"/>
    </source>
</evidence>
<comment type="caution">
    <text evidence="4">The sequence shown here is derived from an EMBL/GenBank/DDBJ whole genome shotgun (WGS) entry which is preliminary data.</text>
</comment>
<dbReference type="Pfam" id="PF00501">
    <property type="entry name" value="AMP-binding"/>
    <property type="match status" value="1"/>
</dbReference>
<evidence type="ECO:0000256" key="1">
    <source>
        <dbReference type="ARBA" id="ARBA00022741"/>
    </source>
</evidence>
<dbReference type="PANTHER" id="PTHR43272:SF33">
    <property type="entry name" value="AMP-BINDING DOMAIN-CONTAINING PROTEIN-RELATED"/>
    <property type="match status" value="1"/>
</dbReference>
<dbReference type="RefSeq" id="WP_191140711.1">
    <property type="nucleotide sequence ID" value="NZ_JACXAG020000008.1"/>
</dbReference>
<dbReference type="InterPro" id="IPR042099">
    <property type="entry name" value="ANL_N_sf"/>
</dbReference>
<dbReference type="EMBL" id="JACXAH010000038">
    <property type="protein sequence ID" value="MBD1373806.1"/>
    <property type="molecule type" value="Genomic_DNA"/>
</dbReference>
<feature type="domain" description="AMP-dependent synthetase/ligase" evidence="3">
    <location>
        <begin position="12"/>
        <end position="419"/>
    </location>
</feature>
<gene>
    <name evidence="4" type="ORF">IC620_15790</name>
</gene>
<dbReference type="Pfam" id="PF23562">
    <property type="entry name" value="AMP-binding_C_3"/>
    <property type="match status" value="1"/>
</dbReference>
<accession>A0A926NBE9</accession>
<dbReference type="PANTHER" id="PTHR43272">
    <property type="entry name" value="LONG-CHAIN-FATTY-ACID--COA LIGASE"/>
    <property type="match status" value="1"/>
</dbReference>
<reference evidence="4" key="1">
    <citation type="submission" date="2020-09" db="EMBL/GenBank/DDBJ databases">
        <title>A novel bacterium of genus Hazenella, isolated from South China Sea.</title>
        <authorList>
            <person name="Huang H."/>
            <person name="Mo K."/>
            <person name="Hu Y."/>
        </authorList>
    </citation>
    <scope>NUCLEOTIDE SEQUENCE</scope>
    <source>
        <strain evidence="4">IB182357</strain>
    </source>
</reference>
<dbReference type="GO" id="GO:0016020">
    <property type="term" value="C:membrane"/>
    <property type="evidence" value="ECO:0007669"/>
    <property type="project" value="TreeGrafter"/>
</dbReference>
<evidence type="ECO:0000256" key="2">
    <source>
        <dbReference type="ARBA" id="ARBA00022840"/>
    </source>
</evidence>
<name>A0A926NBE9_9BACL</name>
<keyword evidence="4" id="KW-0436">Ligase</keyword>
<dbReference type="GO" id="GO:0004467">
    <property type="term" value="F:long-chain fatty acid-CoA ligase activity"/>
    <property type="evidence" value="ECO:0007669"/>
    <property type="project" value="TreeGrafter"/>
</dbReference>
<keyword evidence="1" id="KW-0547">Nucleotide-binding</keyword>
<sequence length="603" mass="68019">MKPHNLVEMLANTVKRLPDKTALMWKESGRYVDLSYSKLWETIQDFAFGLKSLNINPEAKVAILAGNSHKWLISDLAILSLGAVSVPIYATNTGKQIEFILNNADVEMLIVESPEMLARISNPPEHTKHFILMNGESTSSIKALNFESVLQMGRKRYETEKDWAYPAIQPHTLATIVHTSGTTNNPKGVMLSHHNILSTIEACSQTHPFNTNDLFLSILPTSHIYERAAGHFTPLYFGATIAYSEGPLKLLENLQEVKPTVLVAVPRLFEKIYSNIQNELRKSPLKAKLFNWALKISEERFHYTSKGFNWPVPKKLMIKHAFAHYLVFSKLQEKLGGRLRSTMSAGASLDRDICLFFTYIGIPAFEAYGMTESSTGILGNPVTNHKPGTVGVPFPGTEIRLMPDNELVARSSSVMMGYYKEPEETAKTIVNGWLHTGDIAEIDEEGYVKIVDRKKNILVLSTGKNVAPQPIEVVLNLSQFIQHTIIIGNHRKYVTALIALDFDFCHKYAQSKGTSFTHRAELLRSELIHSKIQREIDRLLSDFAPFEKPKKFRFLENELTIESGELTPKLSIKVRTIEKKYGHLIQAMYEEEPHHSEVAASTE</sequence>
<dbReference type="CDD" id="cd05907">
    <property type="entry name" value="VL_LC_FACS_like"/>
    <property type="match status" value="1"/>
</dbReference>
<keyword evidence="5" id="KW-1185">Reference proteome</keyword>
<protein>
    <submittedName>
        <fullName evidence="4">Long-chain fatty acid--CoA ligase</fullName>
    </submittedName>
</protein>
<evidence type="ECO:0000313" key="5">
    <source>
        <dbReference type="Proteomes" id="UP000661691"/>
    </source>
</evidence>
<dbReference type="InterPro" id="IPR000873">
    <property type="entry name" value="AMP-dep_synth/lig_dom"/>
</dbReference>